<feature type="transmembrane region" description="Helical" evidence="8">
    <location>
        <begin position="150"/>
        <end position="170"/>
    </location>
</feature>
<comment type="caution">
    <text evidence="10">The sequence shown here is derived from an EMBL/GenBank/DDBJ whole genome shotgun (WGS) entry which is preliminary data.</text>
</comment>
<feature type="transmembrane region" description="Helical" evidence="8">
    <location>
        <begin position="374"/>
        <end position="393"/>
    </location>
</feature>
<dbReference type="Gene3D" id="1.20.1720.10">
    <property type="entry name" value="Multidrug resistance protein D"/>
    <property type="match status" value="1"/>
</dbReference>
<dbReference type="GO" id="GO:0005886">
    <property type="term" value="C:plasma membrane"/>
    <property type="evidence" value="ECO:0007669"/>
    <property type="project" value="UniProtKB-SubCell"/>
</dbReference>
<dbReference type="AlphaFoldDB" id="A0A0M2GQT6"/>
<feature type="transmembrane region" description="Helical" evidence="8">
    <location>
        <begin position="88"/>
        <end position="107"/>
    </location>
</feature>
<keyword evidence="6 8" id="KW-1133">Transmembrane helix</keyword>
<dbReference type="InterPro" id="IPR020846">
    <property type="entry name" value="MFS_dom"/>
</dbReference>
<reference evidence="11" key="1">
    <citation type="submission" date="2015-02" db="EMBL/GenBank/DDBJ databases">
        <authorList>
            <person name="Ju K.-S."/>
            <person name="Doroghazi J.R."/>
            <person name="Metcalf W."/>
        </authorList>
    </citation>
    <scope>NUCLEOTIDE SEQUENCE [LARGE SCALE GENOMIC DNA]</scope>
    <source>
        <strain evidence="11">NRRL B-16380</strain>
    </source>
</reference>
<feature type="transmembrane region" description="Helical" evidence="8">
    <location>
        <begin position="57"/>
        <end position="76"/>
    </location>
</feature>
<dbReference type="GO" id="GO:0022857">
    <property type="term" value="F:transmembrane transporter activity"/>
    <property type="evidence" value="ECO:0007669"/>
    <property type="project" value="InterPro"/>
</dbReference>
<sequence length="497" mass="51648">MGGTSSAAREAARPATTGRRGAVVAALMLSMALAALDATIVSTAVPQIVGDLGGFSVFSWLFSGYLLAVTVTLPLYGKLSDTFGRKPVLIAGSVIFLLGSLLCALAWNMGALIAFRVVQGLGGGALQGTVQTLAADLYPLKDRPKIQSKLSTVWAVSAVAGPGLGGVLATYADWRWIFLINLPIGALALWLIVRHLHEPERQAPAHARVDWAGALAVFACGGVLLTALVQGGVAWPWLSVPSLALFGAGLALVAVVVLVERRAAEPIIPGWVWRRRTIAAVNLALGALGLLMVAPSVFLPTYAQSVLGLAPVAAGFVLSVWTLSWPVSAALSQHVYRRIGFRNTAMLGIGTAALILFAFPFLPYPGQAWQPTLLMLLLGAALGLFQLPLIVGVQSTVEWAERGTATASVLFCRQTGQTIGATVFGAVANGVLAARLGGAGDLDSVTRALDSGSAPEATRRAIAEAVHAVYLGAACAAALAFLVLLFLAPRKFPVLND</sequence>
<comment type="similarity">
    <text evidence="2">Belongs to the major facilitator superfamily. TCR/Tet family.</text>
</comment>
<dbReference type="SUPFAM" id="SSF103473">
    <property type="entry name" value="MFS general substrate transporter"/>
    <property type="match status" value="1"/>
</dbReference>
<keyword evidence="5 8" id="KW-0812">Transmembrane</keyword>
<dbReference type="EMBL" id="JYJH01000011">
    <property type="protein sequence ID" value="KJK38403.1"/>
    <property type="molecule type" value="Genomic_DNA"/>
</dbReference>
<evidence type="ECO:0000256" key="2">
    <source>
        <dbReference type="ARBA" id="ARBA00007520"/>
    </source>
</evidence>
<comment type="subcellular location">
    <subcellularLocation>
        <location evidence="1">Cell inner membrane</location>
        <topology evidence="1">Multi-pass membrane protein</topology>
    </subcellularLocation>
</comment>
<keyword evidence="3" id="KW-0813">Transport</keyword>
<feature type="transmembrane region" description="Helical" evidence="8">
    <location>
        <begin position="309"/>
        <end position="332"/>
    </location>
</feature>
<dbReference type="STRING" id="284040.UK15_17190"/>
<dbReference type="PANTHER" id="PTHR23501:SF191">
    <property type="entry name" value="VACUOLAR BASIC AMINO ACID TRANSPORTER 4"/>
    <property type="match status" value="1"/>
</dbReference>
<accession>A0A0M2GQT6</accession>
<feature type="transmembrane region" description="Helical" evidence="8">
    <location>
        <begin position="468"/>
        <end position="488"/>
    </location>
</feature>
<feature type="transmembrane region" description="Helical" evidence="8">
    <location>
        <begin position="209"/>
        <end position="229"/>
    </location>
</feature>
<evidence type="ECO:0000256" key="8">
    <source>
        <dbReference type="SAM" id="Phobius"/>
    </source>
</evidence>
<evidence type="ECO:0000256" key="7">
    <source>
        <dbReference type="ARBA" id="ARBA00023136"/>
    </source>
</evidence>
<keyword evidence="4" id="KW-1003">Cell membrane</keyword>
<dbReference type="Proteomes" id="UP000034786">
    <property type="component" value="Unassembled WGS sequence"/>
</dbReference>
<organism evidence="10 11">
    <name type="scientific">Streptomyces variegatus</name>
    <dbReference type="NCBI Taxonomy" id="284040"/>
    <lineage>
        <taxon>Bacteria</taxon>
        <taxon>Bacillati</taxon>
        <taxon>Actinomycetota</taxon>
        <taxon>Actinomycetes</taxon>
        <taxon>Kitasatosporales</taxon>
        <taxon>Streptomycetaceae</taxon>
        <taxon>Streptomyces</taxon>
    </lineage>
</organism>
<dbReference type="PROSITE" id="PS50850">
    <property type="entry name" value="MFS"/>
    <property type="match status" value="1"/>
</dbReference>
<dbReference type="Pfam" id="PF07690">
    <property type="entry name" value="MFS_1"/>
    <property type="match status" value="1"/>
</dbReference>
<dbReference type="PANTHER" id="PTHR23501">
    <property type="entry name" value="MAJOR FACILITATOR SUPERFAMILY"/>
    <property type="match status" value="1"/>
</dbReference>
<proteinExistence type="inferred from homology"/>
<dbReference type="RefSeq" id="WP_031138606.1">
    <property type="nucleotide sequence ID" value="NZ_JYJH01000011.1"/>
</dbReference>
<evidence type="ECO:0000313" key="10">
    <source>
        <dbReference type="EMBL" id="KJK38403.1"/>
    </source>
</evidence>
<evidence type="ECO:0000256" key="5">
    <source>
        <dbReference type="ARBA" id="ARBA00022692"/>
    </source>
</evidence>
<keyword evidence="11" id="KW-1185">Reference proteome</keyword>
<feature type="transmembrane region" description="Helical" evidence="8">
    <location>
        <begin position="113"/>
        <end position="138"/>
    </location>
</feature>
<dbReference type="InterPro" id="IPR011701">
    <property type="entry name" value="MFS"/>
</dbReference>
<keyword evidence="7 8" id="KW-0472">Membrane</keyword>
<dbReference type="FunFam" id="1.20.1720.10:FF:000004">
    <property type="entry name" value="EmrB/QacA family drug resistance transporter"/>
    <property type="match status" value="1"/>
</dbReference>
<protein>
    <submittedName>
        <fullName evidence="10">Transporter</fullName>
    </submittedName>
</protein>
<feature type="transmembrane region" description="Helical" evidence="8">
    <location>
        <begin position="235"/>
        <end position="259"/>
    </location>
</feature>
<evidence type="ECO:0000256" key="6">
    <source>
        <dbReference type="ARBA" id="ARBA00022989"/>
    </source>
</evidence>
<name>A0A0M2GQT6_9ACTN</name>
<dbReference type="InterPro" id="IPR036259">
    <property type="entry name" value="MFS_trans_sf"/>
</dbReference>
<feature type="transmembrane region" description="Helical" evidence="8">
    <location>
        <begin position="176"/>
        <end position="197"/>
    </location>
</feature>
<feature type="domain" description="Major facilitator superfamily (MFS) profile" evidence="9">
    <location>
        <begin position="23"/>
        <end position="492"/>
    </location>
</feature>
<feature type="transmembrane region" description="Helical" evidence="8">
    <location>
        <begin position="344"/>
        <end position="362"/>
    </location>
</feature>
<feature type="transmembrane region" description="Helical" evidence="8">
    <location>
        <begin position="21"/>
        <end position="45"/>
    </location>
</feature>
<evidence type="ECO:0000313" key="11">
    <source>
        <dbReference type="Proteomes" id="UP000034786"/>
    </source>
</evidence>
<evidence type="ECO:0000259" key="9">
    <source>
        <dbReference type="PROSITE" id="PS50850"/>
    </source>
</evidence>
<evidence type="ECO:0000256" key="3">
    <source>
        <dbReference type="ARBA" id="ARBA00022448"/>
    </source>
</evidence>
<gene>
    <name evidence="10" type="ORF">UK15_17190</name>
</gene>
<dbReference type="PATRIC" id="fig|284040.3.peg.1207"/>
<dbReference type="Gene3D" id="1.20.1250.20">
    <property type="entry name" value="MFS general substrate transporter like domains"/>
    <property type="match status" value="1"/>
</dbReference>
<feature type="transmembrane region" description="Helical" evidence="8">
    <location>
        <begin position="280"/>
        <end position="303"/>
    </location>
</feature>
<evidence type="ECO:0000256" key="1">
    <source>
        <dbReference type="ARBA" id="ARBA00004429"/>
    </source>
</evidence>
<evidence type="ECO:0000256" key="4">
    <source>
        <dbReference type="ARBA" id="ARBA00022475"/>
    </source>
</evidence>